<evidence type="ECO:0000313" key="2">
    <source>
        <dbReference type="Proteomes" id="UP001230220"/>
    </source>
</evidence>
<keyword evidence="2" id="KW-1185">Reference proteome</keyword>
<proteinExistence type="predicted"/>
<dbReference type="RefSeq" id="WP_307408375.1">
    <property type="nucleotide sequence ID" value="NZ_JAUSUR010000004.1"/>
</dbReference>
<name>A0ABU0E3S3_9FIRM</name>
<gene>
    <name evidence="1" type="ORF">J2S15_002297</name>
</gene>
<accession>A0ABU0E3S3</accession>
<organism evidence="1 2">
    <name type="scientific">Breznakia pachnodae</name>
    <dbReference type="NCBI Taxonomy" id="265178"/>
    <lineage>
        <taxon>Bacteria</taxon>
        <taxon>Bacillati</taxon>
        <taxon>Bacillota</taxon>
        <taxon>Erysipelotrichia</taxon>
        <taxon>Erysipelotrichales</taxon>
        <taxon>Erysipelotrichaceae</taxon>
        <taxon>Breznakia</taxon>
    </lineage>
</organism>
<protein>
    <submittedName>
        <fullName evidence="1">Uncharacterized protein</fullName>
    </submittedName>
</protein>
<comment type="caution">
    <text evidence="1">The sequence shown here is derived from an EMBL/GenBank/DDBJ whole genome shotgun (WGS) entry which is preliminary data.</text>
</comment>
<dbReference type="Proteomes" id="UP001230220">
    <property type="component" value="Unassembled WGS sequence"/>
</dbReference>
<sequence length="188" mass="21337">MENNKEKGILCYDYQFNYFGEKKFEGQLVTGATVSIAFHITSDDGKEQLFDEETAIEINGEEYYLCDVISVSYDLEKGFEINPSLNQANKVIMEKLSGIHFEVVSYSIDVLEGTLRDNPTLSDNVKLKLGSILDLPSSRSITVSEEVFMNFVCNDEEFDISDNKNAQVPSSWIKTKDRRSDVNEINND</sequence>
<evidence type="ECO:0000313" key="1">
    <source>
        <dbReference type="EMBL" id="MDQ0361547.1"/>
    </source>
</evidence>
<dbReference type="EMBL" id="JAUSUR010000004">
    <property type="protein sequence ID" value="MDQ0361547.1"/>
    <property type="molecule type" value="Genomic_DNA"/>
</dbReference>
<reference evidence="1 2" key="1">
    <citation type="submission" date="2023-07" db="EMBL/GenBank/DDBJ databases">
        <title>Genomic Encyclopedia of Type Strains, Phase IV (KMG-IV): sequencing the most valuable type-strain genomes for metagenomic binning, comparative biology and taxonomic classification.</title>
        <authorList>
            <person name="Goeker M."/>
        </authorList>
    </citation>
    <scope>NUCLEOTIDE SEQUENCE [LARGE SCALE GENOMIC DNA]</scope>
    <source>
        <strain evidence="1 2">DSM 16784</strain>
    </source>
</reference>